<evidence type="ECO:0000259" key="1">
    <source>
        <dbReference type="Pfam" id="PF08446"/>
    </source>
</evidence>
<protein>
    <recommendedName>
        <fullName evidence="1">PAS fold-2 domain-containing protein</fullName>
    </recommendedName>
</protein>
<comment type="caution">
    <text evidence="2">The sequence shown here is derived from an EMBL/GenBank/DDBJ whole genome shotgun (WGS) entry which is preliminary data.</text>
</comment>
<dbReference type="Gene3D" id="3.30.450.20">
    <property type="entry name" value="PAS domain"/>
    <property type="match status" value="1"/>
</dbReference>
<reference evidence="2 3" key="1">
    <citation type="submission" date="2024-05" db="EMBL/GenBank/DDBJ databases">
        <title>Neorhizobium sp. Rsf11, a plant growth promoting and heavy metal resistant PAH-degrader.</title>
        <authorList>
            <person name="Golubev S.N."/>
            <person name="Muratova A.Y."/>
            <person name="Markelova M.I."/>
        </authorList>
    </citation>
    <scope>NUCLEOTIDE SEQUENCE [LARGE SCALE GENOMIC DNA]</scope>
    <source>
        <strain evidence="2 3">Rsf11</strain>
    </source>
</reference>
<dbReference type="SUPFAM" id="SSF55785">
    <property type="entry name" value="PYP-like sensor domain (PAS domain)"/>
    <property type="match status" value="1"/>
</dbReference>
<dbReference type="EMBL" id="JBEAAL010000007">
    <property type="protein sequence ID" value="MEQ1405679.1"/>
    <property type="molecule type" value="Genomic_DNA"/>
</dbReference>
<dbReference type="InterPro" id="IPR035965">
    <property type="entry name" value="PAS-like_dom_sf"/>
</dbReference>
<gene>
    <name evidence="2" type="ORF">ABK249_12115</name>
</gene>
<feature type="domain" description="PAS fold-2" evidence="1">
    <location>
        <begin position="9"/>
        <end position="34"/>
    </location>
</feature>
<proteinExistence type="predicted"/>
<dbReference type="Proteomes" id="UP001496627">
    <property type="component" value="Unassembled WGS sequence"/>
</dbReference>
<dbReference type="InterPro" id="IPR013654">
    <property type="entry name" value="PAS_2"/>
</dbReference>
<keyword evidence="3" id="KW-1185">Reference proteome</keyword>
<dbReference type="Pfam" id="PF08446">
    <property type="entry name" value="PAS_2"/>
    <property type="match status" value="1"/>
</dbReference>
<evidence type="ECO:0000313" key="3">
    <source>
        <dbReference type="Proteomes" id="UP001496627"/>
    </source>
</evidence>
<sequence>MDAIDLGNCDREPIRISGSIQPHGCLIACDAAGRICAVLSVRAGR</sequence>
<evidence type="ECO:0000313" key="2">
    <source>
        <dbReference type="EMBL" id="MEQ1405679.1"/>
    </source>
</evidence>
<accession>A0ABV0M3Y0</accession>
<organism evidence="2 3">
    <name type="scientific">Neorhizobium phenanthreniclasticum</name>
    <dbReference type="NCBI Taxonomy" id="3157917"/>
    <lineage>
        <taxon>Bacteria</taxon>
        <taxon>Pseudomonadati</taxon>
        <taxon>Pseudomonadota</taxon>
        <taxon>Alphaproteobacteria</taxon>
        <taxon>Hyphomicrobiales</taxon>
        <taxon>Rhizobiaceae</taxon>
        <taxon>Rhizobium/Agrobacterium group</taxon>
        <taxon>Neorhizobium</taxon>
    </lineage>
</organism>
<name>A0ABV0M3Y0_9HYPH</name>